<protein>
    <submittedName>
        <fullName evidence="1">Uncharacterized protein</fullName>
    </submittedName>
</protein>
<comment type="caution">
    <text evidence="1">The sequence shown here is derived from an EMBL/GenBank/DDBJ whole genome shotgun (WGS) entry which is preliminary data.</text>
</comment>
<proteinExistence type="predicted"/>
<keyword evidence="2" id="KW-1185">Reference proteome</keyword>
<accession>A0A2W7QUU8</accession>
<dbReference type="OrthoDB" id="1488184at2"/>
<dbReference type="InterPro" id="IPR045538">
    <property type="entry name" value="CIS_TMP"/>
</dbReference>
<evidence type="ECO:0000313" key="2">
    <source>
        <dbReference type="Proteomes" id="UP000248882"/>
    </source>
</evidence>
<dbReference type="Pfam" id="PF19268">
    <property type="entry name" value="CIS_TMP"/>
    <property type="match status" value="1"/>
</dbReference>
<name>A0A2W7QUU8_9BACT</name>
<sequence>MSSHLIHTQLFEASFQSKESALAGQKLLQERYQKVLLPIMEQVFDEYDPSGRSLRIDKLELDLGRFSADLPEDLMRDRFRDVLEDQLKKIYLEQGILSPATTNPIGIKDNLTSTAKHSDWEKISYYLVYGRMPWWVLSKEKEPIQSLFNRLTVSNVSVLRSWLKENPISLATAKRLSLLLSQKQLDYLLKDSLQLSFKDTQPVTNLLQVLLSKTSLEKSSIRFWLNTSLLFCVFGKDNELSPILVAGFKSIKSADGNKALDTSQFLFFLSFFIIKISEQASESPMKIASSDFIQQQLKSGIVPPRKGKTVGSTNNFWKKVVENMKEGTTTIAELSTLSKELIHLQRKEKRAIESKSPVLDELEVINNAGLVLVAAFLPRFFENLRLVKAGKFISEQAQIKAVFILQEMLGSEQDYDETDLLLNKLLCGIAPASALGCTPKILASEQKEIALLLESMASQWTALKSNSGKMLSEGFFRREGSLRKVQKGYQLQVQRLPFDMLLDRLPWTIGMIKLPWMEDLIYVEW</sequence>
<dbReference type="AlphaFoldDB" id="A0A2W7QUU8"/>
<dbReference type="RefSeq" id="WP_111320690.1">
    <property type="nucleotide sequence ID" value="NZ_QKZT01000013.1"/>
</dbReference>
<dbReference type="Proteomes" id="UP000248882">
    <property type="component" value="Unassembled WGS sequence"/>
</dbReference>
<reference evidence="1 2" key="1">
    <citation type="submission" date="2018-06" db="EMBL/GenBank/DDBJ databases">
        <title>Genomic Encyclopedia of Archaeal and Bacterial Type Strains, Phase II (KMG-II): from individual species to whole genera.</title>
        <authorList>
            <person name="Goeker M."/>
        </authorList>
    </citation>
    <scope>NUCLEOTIDE SEQUENCE [LARGE SCALE GENOMIC DNA]</scope>
    <source>
        <strain evidence="1 2">DSM 19830</strain>
    </source>
</reference>
<gene>
    <name evidence="1" type="ORF">LV85_02933</name>
</gene>
<dbReference type="EMBL" id="QKZT01000013">
    <property type="protein sequence ID" value="PZX49870.1"/>
    <property type="molecule type" value="Genomic_DNA"/>
</dbReference>
<evidence type="ECO:0000313" key="1">
    <source>
        <dbReference type="EMBL" id="PZX49870.1"/>
    </source>
</evidence>
<organism evidence="1 2">
    <name type="scientific">Algoriphagus chordae</name>
    <dbReference type="NCBI Taxonomy" id="237019"/>
    <lineage>
        <taxon>Bacteria</taxon>
        <taxon>Pseudomonadati</taxon>
        <taxon>Bacteroidota</taxon>
        <taxon>Cytophagia</taxon>
        <taxon>Cytophagales</taxon>
        <taxon>Cyclobacteriaceae</taxon>
        <taxon>Algoriphagus</taxon>
    </lineage>
</organism>